<evidence type="ECO:0000259" key="18">
    <source>
        <dbReference type="Pfam" id="PF24055"/>
    </source>
</evidence>
<dbReference type="Pfam" id="PF00136">
    <property type="entry name" value="DNA_pol_B"/>
    <property type="match status" value="1"/>
</dbReference>
<dbReference type="Gene3D" id="3.30.420.10">
    <property type="entry name" value="Ribonuclease H-like superfamily/Ribonuclease H"/>
    <property type="match status" value="1"/>
</dbReference>
<dbReference type="InterPro" id="IPR006134">
    <property type="entry name" value="DNA-dir_DNA_pol_B_multi_dom"/>
</dbReference>
<dbReference type="Proteomes" id="UP001527925">
    <property type="component" value="Unassembled WGS sequence"/>
</dbReference>
<keyword evidence="13" id="KW-0004">4Fe-4S</keyword>
<dbReference type="Gene3D" id="3.30.342.10">
    <property type="entry name" value="DNA Polymerase, chain B, domain 1"/>
    <property type="match status" value="1"/>
</dbReference>
<comment type="cofactor">
    <cofactor evidence="1 13">
        <name>[4Fe-4S] cluster</name>
        <dbReference type="ChEBI" id="CHEBI:49883"/>
    </cofactor>
</comment>
<evidence type="ECO:0000256" key="4">
    <source>
        <dbReference type="ARBA" id="ARBA00022695"/>
    </source>
</evidence>
<dbReference type="SUPFAM" id="SSF56672">
    <property type="entry name" value="DNA/RNA polymerases"/>
    <property type="match status" value="1"/>
</dbReference>
<evidence type="ECO:0000256" key="6">
    <source>
        <dbReference type="ARBA" id="ARBA00022763"/>
    </source>
</evidence>
<dbReference type="EC" id="2.7.7.7" evidence="13"/>
<feature type="region of interest" description="Disordered" evidence="14">
    <location>
        <begin position="193"/>
        <end position="229"/>
    </location>
</feature>
<evidence type="ECO:0000259" key="17">
    <source>
        <dbReference type="Pfam" id="PF14260"/>
    </source>
</evidence>
<evidence type="ECO:0000313" key="21">
    <source>
        <dbReference type="Proteomes" id="UP001527925"/>
    </source>
</evidence>
<feature type="domain" description="DNA polymerase zeta catalytic subunit N-terminal" evidence="19">
    <location>
        <begin position="24"/>
        <end position="45"/>
    </location>
</feature>
<evidence type="ECO:0000256" key="11">
    <source>
        <dbReference type="ARBA" id="ARBA00023204"/>
    </source>
</evidence>
<feature type="domain" description="DNA-directed DNA polymerase family B exonuclease" evidence="16">
    <location>
        <begin position="1009"/>
        <end position="1191"/>
    </location>
</feature>
<reference evidence="20 21" key="1">
    <citation type="submission" date="2023-09" db="EMBL/GenBank/DDBJ databases">
        <title>Pangenome analysis of Batrachochytrium dendrobatidis and related Chytrids.</title>
        <authorList>
            <person name="Yacoub M.N."/>
            <person name="Stajich J.E."/>
            <person name="James T.Y."/>
        </authorList>
    </citation>
    <scope>NUCLEOTIDE SEQUENCE [LARGE SCALE GENOMIC DNA]</scope>
    <source>
        <strain evidence="20 21">JEL0888</strain>
    </source>
</reference>
<keyword evidence="3 13" id="KW-0808">Transferase</keyword>
<feature type="region of interest" description="Disordered" evidence="14">
    <location>
        <begin position="977"/>
        <end position="999"/>
    </location>
</feature>
<keyword evidence="11" id="KW-0234">DNA repair</keyword>
<dbReference type="InterPro" id="IPR012337">
    <property type="entry name" value="RNaseH-like_sf"/>
</dbReference>
<evidence type="ECO:0000256" key="2">
    <source>
        <dbReference type="ARBA" id="ARBA00005755"/>
    </source>
</evidence>
<dbReference type="PRINTS" id="PR00106">
    <property type="entry name" value="DNAPOLB"/>
</dbReference>
<sequence>MAPPSPELAAPATPFAPPGTPCPRVPVIRVFGATPDGQRACLHIHGVLPYLYVRYKGPRAPEDVQQHIFQLGISINHAVAVSLNRHMGDPSRSQFVASIVLVKGIPFYGFHAGYEPFLKIYLFNPNLLSRVAALLQNGAVLGRVMDTYESHIPYLLQFQLDYNLCGMEFIHLAYARFRMPCVGVHRRQPAYTQLHLPTSPGGSDVDQPPHDPGDAANRGDPNLTSSQESNRVINAIHPYRFWTDETIRREWQWPQNSGIRRKSYCELELDTWPCEIMNRFAVQERPMHALVNNPDRVFEDNACQLVPSLAAIWDDEQRRRDALGLAPLETTTIHASTYHATYTPWNAESRLRASMENIIEQLKAEQHAASQAERDPLAPEQSSNPLADHAAAFSDWVDDGVPTAFQAVSWLHPPRRYFRVPPSKDETTVDTDEPATPEHAPDTTLPDAEPSDALRPEESTPLRGVVSPAKSTLSHNTSTSVIVRETVELLAGISSQLSSFSSHTPIIDKAAITRALTQQRDAEEEEEEETDQDNEAGLDDIPAENQDEEFSVDEDDPGIDDDADGHGFAAMATDEPQQREAAEEQASAAYSSNAPNVFALHADPEIAHELAEIQMLFPDGLSDVGSQPLSAAASEATGGPRSPLTQRRRRESGDGPGSASLRSLATRHIPQFDGDGDGDDHDADASVVQRTPPDTDEAAAHQRPQDGVPARQRPQLTTPQASKRVRFTADPTPKQDAAFSDHFADSIHGMWSPVAPPHSGMPALFSSMPDPATPLRRQQDVPAKQWTGVARPERPPSDSDSPPSLLSPPPGQIRQSPAATPARAGGPTLTQALRVLDSQASTSISNATGKNGDTRIPAAALSAGRRLFKFRAPPPSAEHLISTLRLHDLPSVVYQEPFFSVRSDVPARPREIAGREFKLKGDGVEWLPSFDDCISDRSGSAALINLKQLQAEPSRKATMCAQIAPLDIGFSAANTEAEANRTDDQGTKPDGPPANGHAFKHNTITAASKEHMHLLSLEVHVQTRDAMLPDPAVDAISAVFFCLQHEDPLRFYENGTQPGFHVGMIVVDDGLNLRRTGLAGIEVIVVPDERQLFEALAEMVRSMDPSILTGYEIQASSWGYAAQRADAAYGMNLCEDLSAVVIDEANASHAANEDRWGYKKQSSLHATGRIFLNLWRLMKRELTLVSYTLENTVNHVLRKRIPRFSHQTLTEWWNGGMLMRWRTIKYYIERVQLNLELLDGTQLIARTSEFAKVSGVDFYSVVIRGSQYKVESVLLRITKPENFVLFSPSHRQIKNMRAFESIPLIMEPRTELYSNPILVLDFQSLYPSVMIAYNFCFSTILGRVEHLGRPSQFGAKDQFHVPVDLLDRLKDHVHVTPNGIVFAKEHIRKSALARMVSEILDTRIMVKKSMKLYQHDKALLRILDAKQQSLKLLANVTYGYTAASFSGRMPCEEVADAIVGTSRATLERAILTINSHHAWNARVMYGDTDSIFVQLAGRTKDEAFATGNQIVRAITAANPDPVKLKFEKVYLPCFLLAKKRYVGFMYENQAQKDPVFDAKGIETVRRDGCPIVSRMVEESLSILFRTKDLSQVKTYLYGKWTDILAGRILLKDFIIAKEVKLGKYRMETDKMAGAQYGERVPYVVVHSGPKHRLVDAVVSPHELLSNRALRLHATYYITKQINPALARMFNLIGADVEKWFQEMPKIIRVGRYVEADQEHTALDRGRTIDQFYVSRHCIVCWAQCQGDLCPECQEDPSGTLAALASRVRSAQQRVRQTQEVCRACTLHDSALDADSACVSLCCPVFFMRKSALNEAAFTSQLETRMAQIQRESEERLSSEFVNFMTSLASD</sequence>
<dbReference type="InterPro" id="IPR056435">
    <property type="entry name" value="DPOD/Z_N"/>
</dbReference>
<evidence type="ECO:0000259" key="15">
    <source>
        <dbReference type="Pfam" id="PF00136"/>
    </source>
</evidence>
<evidence type="ECO:0000259" key="16">
    <source>
        <dbReference type="Pfam" id="PF03104"/>
    </source>
</evidence>
<dbReference type="PROSITE" id="PS00116">
    <property type="entry name" value="DNA_POLYMERASE_B"/>
    <property type="match status" value="1"/>
</dbReference>
<dbReference type="InterPro" id="IPR017964">
    <property type="entry name" value="DNA-dir_DNA_pol_B_CS"/>
</dbReference>
<feature type="region of interest" description="Disordered" evidence="14">
    <location>
        <begin position="516"/>
        <end position="568"/>
    </location>
</feature>
<feature type="region of interest" description="Disordered" evidence="14">
    <location>
        <begin position="761"/>
        <end position="825"/>
    </location>
</feature>
<dbReference type="Gene3D" id="1.10.287.690">
    <property type="entry name" value="Helix hairpin bin"/>
    <property type="match status" value="1"/>
</dbReference>
<organism evidence="20 21">
    <name type="scientific">Polyrhizophydium stewartii</name>
    <dbReference type="NCBI Taxonomy" id="2732419"/>
    <lineage>
        <taxon>Eukaryota</taxon>
        <taxon>Fungi</taxon>
        <taxon>Fungi incertae sedis</taxon>
        <taxon>Chytridiomycota</taxon>
        <taxon>Chytridiomycota incertae sedis</taxon>
        <taxon>Chytridiomycetes</taxon>
        <taxon>Rhizophydiales</taxon>
        <taxon>Rhizophydiales incertae sedis</taxon>
        <taxon>Polyrhizophydium</taxon>
    </lineage>
</organism>
<evidence type="ECO:0000256" key="3">
    <source>
        <dbReference type="ARBA" id="ARBA00022679"/>
    </source>
</evidence>
<feature type="region of interest" description="Disordered" evidence="14">
    <location>
        <begin position="623"/>
        <end position="737"/>
    </location>
</feature>
<dbReference type="InterPro" id="IPR025687">
    <property type="entry name" value="Znf-C4pol"/>
</dbReference>
<comment type="subcellular location">
    <subcellularLocation>
        <location evidence="13">Nucleus</location>
    </subcellularLocation>
</comment>
<keyword evidence="6" id="KW-0227">DNA damage</keyword>
<dbReference type="CDD" id="cd05778">
    <property type="entry name" value="DNA_polB_zeta_exo"/>
    <property type="match status" value="1"/>
</dbReference>
<keyword evidence="7 13" id="KW-0862">Zinc</keyword>
<accession>A0ABR4NDP9</accession>
<dbReference type="Pfam" id="PF14260">
    <property type="entry name" value="zf-C4pol"/>
    <property type="match status" value="1"/>
</dbReference>
<dbReference type="PANTHER" id="PTHR45812:SF1">
    <property type="entry name" value="DNA POLYMERASE ZETA CATALYTIC SUBUNIT"/>
    <property type="match status" value="1"/>
</dbReference>
<comment type="similarity">
    <text evidence="2 13">Belongs to the DNA polymerase type-B family.</text>
</comment>
<evidence type="ECO:0000256" key="1">
    <source>
        <dbReference type="ARBA" id="ARBA00001966"/>
    </source>
</evidence>
<keyword evidence="5 13" id="KW-0479">Metal-binding</keyword>
<evidence type="ECO:0000256" key="5">
    <source>
        <dbReference type="ARBA" id="ARBA00022723"/>
    </source>
</evidence>
<dbReference type="InterPro" id="IPR036397">
    <property type="entry name" value="RNaseH_sf"/>
</dbReference>
<evidence type="ECO:0000256" key="13">
    <source>
        <dbReference type="RuleBase" id="RU000442"/>
    </source>
</evidence>
<dbReference type="InterPro" id="IPR030559">
    <property type="entry name" value="PolZ_Rev3"/>
</dbReference>
<keyword evidence="9 13" id="KW-0408">Iron</keyword>
<protein>
    <recommendedName>
        <fullName evidence="13">DNA polymerase</fullName>
        <ecNumber evidence="13">2.7.7.7</ecNumber>
    </recommendedName>
</protein>
<keyword evidence="13" id="KW-0863">Zinc-finger</keyword>
<feature type="region of interest" description="Disordered" evidence="14">
    <location>
        <begin position="416"/>
        <end position="477"/>
    </location>
</feature>
<evidence type="ECO:0000259" key="19">
    <source>
        <dbReference type="Pfam" id="PF24065"/>
    </source>
</evidence>
<keyword evidence="4 13" id="KW-0548">Nucleotidyltransferase</keyword>
<dbReference type="InterPro" id="IPR056447">
    <property type="entry name" value="REV3_N"/>
</dbReference>
<evidence type="ECO:0000313" key="20">
    <source>
        <dbReference type="EMBL" id="KAL2917643.1"/>
    </source>
</evidence>
<dbReference type="SUPFAM" id="SSF53098">
    <property type="entry name" value="Ribonuclease H-like"/>
    <property type="match status" value="1"/>
</dbReference>
<evidence type="ECO:0000256" key="12">
    <source>
        <dbReference type="ARBA" id="ARBA00049244"/>
    </source>
</evidence>
<comment type="caution">
    <text evidence="20">The sequence shown here is derived from an EMBL/GenBank/DDBJ whole genome shotgun (WGS) entry which is preliminary data.</text>
</comment>
<dbReference type="SMART" id="SM00486">
    <property type="entry name" value="POLBc"/>
    <property type="match status" value="1"/>
</dbReference>
<feature type="compositionally biased region" description="Basic and acidic residues" evidence="14">
    <location>
        <begin position="978"/>
        <end position="987"/>
    </location>
</feature>
<dbReference type="Pfam" id="PF24055">
    <property type="entry name" value="POL3_N"/>
    <property type="match status" value="1"/>
</dbReference>
<keyword evidence="8 13" id="KW-0239">DNA-directed DNA polymerase</keyword>
<evidence type="ECO:0000256" key="10">
    <source>
        <dbReference type="ARBA" id="ARBA00023014"/>
    </source>
</evidence>
<evidence type="ECO:0000256" key="9">
    <source>
        <dbReference type="ARBA" id="ARBA00023004"/>
    </source>
</evidence>
<evidence type="ECO:0000256" key="7">
    <source>
        <dbReference type="ARBA" id="ARBA00022833"/>
    </source>
</evidence>
<keyword evidence="13" id="KW-0238">DNA-binding</keyword>
<keyword evidence="10 13" id="KW-0411">Iron-sulfur</keyword>
<dbReference type="Gene3D" id="3.90.1600.10">
    <property type="entry name" value="Palm domain of DNA polymerase"/>
    <property type="match status" value="1"/>
</dbReference>
<dbReference type="PANTHER" id="PTHR45812">
    <property type="entry name" value="DNA POLYMERASE ZETA CATALYTIC SUBUNIT"/>
    <property type="match status" value="1"/>
</dbReference>
<feature type="domain" description="C4-type zinc-finger of DNA polymerase delta" evidence="17">
    <location>
        <begin position="1737"/>
        <end position="1808"/>
    </location>
</feature>
<dbReference type="EMBL" id="JADGIZ020000010">
    <property type="protein sequence ID" value="KAL2917643.1"/>
    <property type="molecule type" value="Genomic_DNA"/>
</dbReference>
<dbReference type="InterPro" id="IPR006133">
    <property type="entry name" value="DNA-dir_DNA_pol_B_exonuc"/>
</dbReference>
<feature type="region of interest" description="Disordered" evidence="14">
    <location>
        <begin position="365"/>
        <end position="384"/>
    </location>
</feature>
<keyword evidence="13" id="KW-0235">DNA replication</keyword>
<dbReference type="Pfam" id="PF24065">
    <property type="entry name" value="REV3_N"/>
    <property type="match status" value="1"/>
</dbReference>
<dbReference type="InterPro" id="IPR043502">
    <property type="entry name" value="DNA/RNA_pol_sf"/>
</dbReference>
<evidence type="ECO:0000256" key="8">
    <source>
        <dbReference type="ARBA" id="ARBA00022932"/>
    </source>
</evidence>
<dbReference type="InterPro" id="IPR006172">
    <property type="entry name" value="DNA-dir_DNA_pol_B"/>
</dbReference>
<gene>
    <name evidence="20" type="primary">REV3</name>
    <name evidence="20" type="ORF">HK105_202930</name>
</gene>
<dbReference type="Gene3D" id="1.10.132.60">
    <property type="entry name" value="DNA polymerase family B, C-terminal domain"/>
    <property type="match status" value="1"/>
</dbReference>
<feature type="compositionally biased region" description="Acidic residues" evidence="14">
    <location>
        <begin position="522"/>
        <end position="563"/>
    </location>
</feature>
<dbReference type="GO" id="GO:0003887">
    <property type="term" value="F:DNA-directed DNA polymerase activity"/>
    <property type="evidence" value="ECO:0007669"/>
    <property type="project" value="UniProtKB-EC"/>
</dbReference>
<feature type="domain" description="DNA polymerase delta/zeta catalytic subunit N-terminal" evidence="18">
    <location>
        <begin position="46"/>
        <end position="128"/>
    </location>
</feature>
<dbReference type="CDD" id="cd05534">
    <property type="entry name" value="POLBc_zeta"/>
    <property type="match status" value="1"/>
</dbReference>
<evidence type="ECO:0000256" key="14">
    <source>
        <dbReference type="SAM" id="MobiDB-lite"/>
    </source>
</evidence>
<name>A0ABR4NDP9_9FUNG</name>
<comment type="catalytic activity">
    <reaction evidence="12 13">
        <text>DNA(n) + a 2'-deoxyribonucleoside 5'-triphosphate = DNA(n+1) + diphosphate</text>
        <dbReference type="Rhea" id="RHEA:22508"/>
        <dbReference type="Rhea" id="RHEA-COMP:17339"/>
        <dbReference type="Rhea" id="RHEA-COMP:17340"/>
        <dbReference type="ChEBI" id="CHEBI:33019"/>
        <dbReference type="ChEBI" id="CHEBI:61560"/>
        <dbReference type="ChEBI" id="CHEBI:173112"/>
        <dbReference type="EC" id="2.7.7.7"/>
    </reaction>
</comment>
<dbReference type="InterPro" id="IPR042087">
    <property type="entry name" value="DNA_pol_B_thumb"/>
</dbReference>
<feature type="domain" description="DNA-directed DNA polymerase family B multifunctional" evidence="15">
    <location>
        <begin position="1258"/>
        <end position="1691"/>
    </location>
</feature>
<dbReference type="InterPro" id="IPR023211">
    <property type="entry name" value="DNA_pol_palm_dom_sf"/>
</dbReference>
<keyword evidence="21" id="KW-1185">Reference proteome</keyword>
<dbReference type="Pfam" id="PF03104">
    <property type="entry name" value="DNA_pol_B_exo1"/>
    <property type="match status" value="1"/>
</dbReference>
<proteinExistence type="inferred from homology"/>
<keyword evidence="13" id="KW-0539">Nucleus</keyword>
<feature type="compositionally biased region" description="Basic and acidic residues" evidence="14">
    <location>
        <begin position="365"/>
        <end position="377"/>
    </location>
</feature>